<evidence type="ECO:0000256" key="1">
    <source>
        <dbReference type="SAM" id="MobiDB-lite"/>
    </source>
</evidence>
<reference evidence="2 3" key="1">
    <citation type="submission" date="2020-04" db="EMBL/GenBank/DDBJ databases">
        <title>Molecular characterization of pseudomonads from Agaricus bisporus reveal novel blotch 2 pathogens in Western Europe.</title>
        <authorList>
            <person name="Taparia T."/>
            <person name="Krijger M."/>
            <person name="Haynes E."/>
            <person name="Elpinstone J.G."/>
            <person name="Noble R."/>
            <person name="Van Der Wolf J."/>
        </authorList>
    </citation>
    <scope>NUCLEOTIDE SEQUENCE [LARGE SCALE GENOMIC DNA]</scope>
    <source>
        <strain evidence="2 3">G9001</strain>
    </source>
</reference>
<protein>
    <submittedName>
        <fullName evidence="2">Uncharacterized protein</fullName>
    </submittedName>
</protein>
<feature type="compositionally biased region" description="Pro residues" evidence="1">
    <location>
        <begin position="23"/>
        <end position="43"/>
    </location>
</feature>
<comment type="caution">
    <text evidence="2">The sequence shown here is derived from an EMBL/GenBank/DDBJ whole genome shotgun (WGS) entry which is preliminary data.</text>
</comment>
<dbReference type="EMBL" id="JACAQA010000007">
    <property type="protein sequence ID" value="NWB85855.1"/>
    <property type="molecule type" value="Genomic_DNA"/>
</dbReference>
<gene>
    <name evidence="2" type="ORF">HX830_13280</name>
</gene>
<dbReference type="RefSeq" id="WP_177100641.1">
    <property type="nucleotide sequence ID" value="NZ_JACAQA010000007.1"/>
</dbReference>
<evidence type="ECO:0000313" key="3">
    <source>
        <dbReference type="Proteomes" id="UP000522864"/>
    </source>
</evidence>
<organism evidence="2 3">
    <name type="scientific">Pseudomonas gingeri</name>
    <dbReference type="NCBI Taxonomy" id="117681"/>
    <lineage>
        <taxon>Bacteria</taxon>
        <taxon>Pseudomonadati</taxon>
        <taxon>Pseudomonadota</taxon>
        <taxon>Gammaproteobacteria</taxon>
        <taxon>Pseudomonadales</taxon>
        <taxon>Pseudomonadaceae</taxon>
        <taxon>Pseudomonas</taxon>
    </lineage>
</organism>
<dbReference type="Proteomes" id="UP000522864">
    <property type="component" value="Unassembled WGS sequence"/>
</dbReference>
<evidence type="ECO:0000313" key="2">
    <source>
        <dbReference type="EMBL" id="NWB85855.1"/>
    </source>
</evidence>
<sequence>MSNELSEEEMRLALFGPSSPSSDPLPTPEPEPVFVPASAPTPKPRGVAKALSPKLRVTLRATKQFGGDVEVLTYDANTLSTFIAEQEAKAEAKKKKFRYFELVSIKPI</sequence>
<dbReference type="AlphaFoldDB" id="A0A7Y7WRC6"/>
<name>A0A7Y7WRC6_9PSED</name>
<feature type="region of interest" description="Disordered" evidence="1">
    <location>
        <begin position="1"/>
        <end position="49"/>
    </location>
</feature>
<proteinExistence type="predicted"/>
<accession>A0A7Y7WRC6</accession>